<accession>A0ABV9B7Y0</accession>
<protein>
    <submittedName>
        <fullName evidence="1">Uncharacterized protein</fullName>
    </submittedName>
</protein>
<gene>
    <name evidence="1" type="ORF">ACFPIH_52110</name>
</gene>
<organism evidence="1 2">
    <name type="scientific">Streptomyces vulcanius</name>
    <dbReference type="NCBI Taxonomy" id="1441876"/>
    <lineage>
        <taxon>Bacteria</taxon>
        <taxon>Bacillati</taxon>
        <taxon>Actinomycetota</taxon>
        <taxon>Actinomycetes</taxon>
        <taxon>Kitasatosporales</taxon>
        <taxon>Streptomycetaceae</taxon>
        <taxon>Streptomyces</taxon>
    </lineage>
</organism>
<dbReference type="Proteomes" id="UP001595839">
    <property type="component" value="Unassembled WGS sequence"/>
</dbReference>
<reference evidence="2" key="1">
    <citation type="journal article" date="2019" name="Int. J. Syst. Evol. Microbiol.">
        <title>The Global Catalogue of Microorganisms (GCM) 10K type strain sequencing project: providing services to taxonomists for standard genome sequencing and annotation.</title>
        <authorList>
            <consortium name="The Broad Institute Genomics Platform"/>
            <consortium name="The Broad Institute Genome Sequencing Center for Infectious Disease"/>
            <person name="Wu L."/>
            <person name="Ma J."/>
        </authorList>
    </citation>
    <scope>NUCLEOTIDE SEQUENCE [LARGE SCALE GENOMIC DNA]</scope>
    <source>
        <strain evidence="2">CGMCC 4.7177</strain>
    </source>
</reference>
<name>A0ABV9B7Y0_9ACTN</name>
<keyword evidence="2" id="KW-1185">Reference proteome</keyword>
<dbReference type="RefSeq" id="WP_381186735.1">
    <property type="nucleotide sequence ID" value="NZ_JBHSFK010000062.1"/>
</dbReference>
<dbReference type="EMBL" id="JBHSFK010000062">
    <property type="protein sequence ID" value="MFC4507857.1"/>
    <property type="molecule type" value="Genomic_DNA"/>
</dbReference>
<proteinExistence type="predicted"/>
<sequence length="238" mass="26233">MTDYEFHHSVDLEFDVDPDAWDPGLALRADPGVTQPPVVLGDEELRILRRGNRIAIARGTPEPVESAELPVESAAYHVPLLFILHAHPECTFSWGRVQVDLGPTPGTTVIDMSPREVQELPMEVESRRVVGLSFKTVASVADLTAQSERATTRTVYVPTLTTSGVGFRKACWDFHPRSGYLHTDQELHLLVSAPAATPVRAELTVRVKASLRGRPAIPLLARARDIQRHLHLAGPRPV</sequence>
<evidence type="ECO:0000313" key="2">
    <source>
        <dbReference type="Proteomes" id="UP001595839"/>
    </source>
</evidence>
<comment type="caution">
    <text evidence="1">The sequence shown here is derived from an EMBL/GenBank/DDBJ whole genome shotgun (WGS) entry which is preliminary data.</text>
</comment>
<evidence type="ECO:0000313" key="1">
    <source>
        <dbReference type="EMBL" id="MFC4507857.1"/>
    </source>
</evidence>